<evidence type="ECO:0000313" key="7">
    <source>
        <dbReference type="Proteomes" id="UP000095728"/>
    </source>
</evidence>
<dbReference type="PANTHER" id="PTHR19857">
    <property type="entry name" value="MITOCHONDRIAL DIVISION PROTEIN 1-RELATED"/>
    <property type="match status" value="1"/>
</dbReference>
<dbReference type="InterPro" id="IPR001680">
    <property type="entry name" value="WD40_rpt"/>
</dbReference>
<evidence type="ECO:0000256" key="4">
    <source>
        <dbReference type="ARBA" id="ARBA00038321"/>
    </source>
</evidence>
<name>A0A1E5RVG7_9ASCO</name>
<dbReference type="GO" id="GO:0000502">
    <property type="term" value="C:proteasome complex"/>
    <property type="evidence" value="ECO:0007669"/>
    <property type="project" value="UniProtKB-KW"/>
</dbReference>
<evidence type="ECO:0000313" key="6">
    <source>
        <dbReference type="EMBL" id="OEJ90932.1"/>
    </source>
</evidence>
<comment type="similarity">
    <text evidence="4">Belongs to the WD repeat PAAF1/RPN14 family.</text>
</comment>
<dbReference type="Proteomes" id="UP000095728">
    <property type="component" value="Unassembled WGS sequence"/>
</dbReference>
<comment type="caution">
    <text evidence="6">The sequence shown here is derived from an EMBL/GenBank/DDBJ whole genome shotgun (WGS) entry which is preliminary data.</text>
</comment>
<accession>A0A1E5RVG7</accession>
<dbReference type="InParanoid" id="A0A1E5RVG7"/>
<reference evidence="7" key="1">
    <citation type="journal article" date="2016" name="Genome Announc.">
        <title>Genome sequences of three species of Hanseniaspora isolated from spontaneous wine fermentations.</title>
        <authorList>
            <person name="Sternes P.R."/>
            <person name="Lee D."/>
            <person name="Kutyna D.R."/>
            <person name="Borneman A.R."/>
        </authorList>
    </citation>
    <scope>NUCLEOTIDE SEQUENCE [LARGE SCALE GENOMIC DNA]</scope>
    <source>
        <strain evidence="7">AWRI3579</strain>
    </source>
</reference>
<organism evidence="6 7">
    <name type="scientific">Hanseniaspora osmophila</name>
    <dbReference type="NCBI Taxonomy" id="56408"/>
    <lineage>
        <taxon>Eukaryota</taxon>
        <taxon>Fungi</taxon>
        <taxon>Dikarya</taxon>
        <taxon>Ascomycota</taxon>
        <taxon>Saccharomycotina</taxon>
        <taxon>Saccharomycetes</taxon>
        <taxon>Saccharomycodales</taxon>
        <taxon>Saccharomycodaceae</taxon>
        <taxon>Hanseniaspora</taxon>
    </lineage>
</organism>
<dbReference type="EMBL" id="LPNM01000003">
    <property type="protein sequence ID" value="OEJ90932.1"/>
    <property type="molecule type" value="Genomic_DNA"/>
</dbReference>
<dbReference type="PROSITE" id="PS50294">
    <property type="entry name" value="WD_REPEATS_REGION"/>
    <property type="match status" value="1"/>
</dbReference>
<dbReference type="FunCoup" id="A0A1E5RVG7">
    <property type="interactions" value="99"/>
</dbReference>
<feature type="repeat" description="WD" evidence="5">
    <location>
        <begin position="219"/>
        <end position="260"/>
    </location>
</feature>
<evidence type="ECO:0000256" key="1">
    <source>
        <dbReference type="ARBA" id="ARBA00022574"/>
    </source>
</evidence>
<evidence type="ECO:0000256" key="2">
    <source>
        <dbReference type="ARBA" id="ARBA00022737"/>
    </source>
</evidence>
<dbReference type="STRING" id="56408.A0A1E5RVG7"/>
<evidence type="ECO:0000256" key="5">
    <source>
        <dbReference type="PROSITE-ProRule" id="PRU00221"/>
    </source>
</evidence>
<dbReference type="AlphaFoldDB" id="A0A1E5RVG7"/>
<keyword evidence="2" id="KW-0677">Repeat</keyword>
<dbReference type="InterPro" id="IPR015943">
    <property type="entry name" value="WD40/YVTN_repeat-like_dom_sf"/>
</dbReference>
<keyword evidence="3 6" id="KW-0647">Proteasome</keyword>
<dbReference type="InterPro" id="IPR036322">
    <property type="entry name" value="WD40_repeat_dom_sf"/>
</dbReference>
<protein>
    <submittedName>
        <fullName evidence="6">26S proteasome regulatory subunit RPN14</fullName>
    </submittedName>
</protein>
<keyword evidence="7" id="KW-1185">Reference proteome</keyword>
<keyword evidence="1 5" id="KW-0853">WD repeat</keyword>
<gene>
    <name evidence="6" type="ORF">AWRI3579_g552</name>
</gene>
<dbReference type="Pfam" id="PF00400">
    <property type="entry name" value="WD40"/>
    <property type="match status" value="3"/>
</dbReference>
<dbReference type="SMART" id="SM00320">
    <property type="entry name" value="WD40"/>
    <property type="match status" value="4"/>
</dbReference>
<proteinExistence type="inferred from homology"/>
<evidence type="ECO:0000256" key="3">
    <source>
        <dbReference type="ARBA" id="ARBA00022942"/>
    </source>
</evidence>
<dbReference type="Gene3D" id="2.130.10.10">
    <property type="entry name" value="YVTN repeat-like/Quinoprotein amine dehydrogenase"/>
    <property type="match status" value="2"/>
</dbReference>
<feature type="repeat" description="WD" evidence="5">
    <location>
        <begin position="176"/>
        <end position="210"/>
    </location>
</feature>
<sequence length="474" mass="52994">MTQEDTTNVQIPYVEIQPDFQETIAEVKNEDRSNDEGADQTVYVNVQSDADNIIFEDKIKVCKPVSLDAEPEFISLKYKNSFLKEDHADPGRRYTYKNSEQNITATFKCPEVVEIVDARSDDLNNLELQTGESNRYTAVDATSTGEKVVLGDFDGFVKILVRPDASGHKYSIIKTLKAHAGLITKIYIFPSDKVMLTSSTDRSIQLFSLEHDYSNPRGFFGHSEPVRDLALIANGRNFLSCADDGTVKLWECGSGLCVHTFTKKSGHFYNPVVAIAVSQLLDFFSSGKHDDVYESLETSTSSLEFNTKGCAVFAAYESGHIACFDIFTKTQIMEMKSPFDKTVACTAMCFDAESKSLITGYSDGTICHWAIFVQKRGNCTNTTDFSKILSVNCELVKMYTFQKGSEITRLAVDKNQLFVSSQFDANVIINLQNDASDARYLVCDSKSISDYKLDSQTKKVYVAGNDDLFREYSL</sequence>
<dbReference type="PROSITE" id="PS50082">
    <property type="entry name" value="WD_REPEATS_2"/>
    <property type="match status" value="2"/>
</dbReference>
<dbReference type="PANTHER" id="PTHR19857:SF19">
    <property type="entry name" value="26S PROTEASOME REGULATORY SUBUNIT RPN14"/>
    <property type="match status" value="1"/>
</dbReference>
<dbReference type="InterPro" id="IPR051179">
    <property type="entry name" value="WD_repeat_multifunction"/>
</dbReference>
<dbReference type="SUPFAM" id="SSF50978">
    <property type="entry name" value="WD40 repeat-like"/>
    <property type="match status" value="1"/>
</dbReference>
<dbReference type="OrthoDB" id="10257301at2759"/>